<keyword evidence="2" id="KW-1133">Transmembrane helix</keyword>
<keyword evidence="2" id="KW-0472">Membrane</keyword>
<keyword evidence="5" id="KW-1185">Reference proteome</keyword>
<keyword evidence="3" id="KW-0732">Signal</keyword>
<feature type="signal peptide" evidence="3">
    <location>
        <begin position="1"/>
        <end position="27"/>
    </location>
</feature>
<proteinExistence type="predicted"/>
<keyword evidence="2" id="KW-0812">Transmembrane</keyword>
<organism evidence="4 5">
    <name type="scientific">Paractinoplanes toevensis</name>
    <dbReference type="NCBI Taxonomy" id="571911"/>
    <lineage>
        <taxon>Bacteria</taxon>
        <taxon>Bacillati</taxon>
        <taxon>Actinomycetota</taxon>
        <taxon>Actinomycetes</taxon>
        <taxon>Micromonosporales</taxon>
        <taxon>Micromonosporaceae</taxon>
        <taxon>Paractinoplanes</taxon>
    </lineage>
</organism>
<sequence length="271" mass="28682">MRHLAARALTALTLVAASLAWAAPASADVQGFAVDIGQNPATFTIGKQARTLTAVATTEREGRRCVKVRWALTVRTEGVSLDQIRINRVENDQTFRTRTQVDDDAASIVDAQLDPGQLCRDQTVTGRWDIAFTGPDDGEVTLEARALDVAGRQLSSASTTSRVVTAVAAKPSVTPSPSPSPSVSATEEETEQVADDATTPTGRATSAAALNPAAGTPSVLGPGLIIGAVLVFLGVALLLRIRTRNRKADPAWQAQTQALPTGFYSMPRRRR</sequence>
<evidence type="ECO:0000313" key="5">
    <source>
        <dbReference type="Proteomes" id="UP000677082"/>
    </source>
</evidence>
<evidence type="ECO:0000313" key="4">
    <source>
        <dbReference type="EMBL" id="GIM88239.1"/>
    </source>
</evidence>
<feature type="region of interest" description="Disordered" evidence="1">
    <location>
        <begin position="168"/>
        <end position="203"/>
    </location>
</feature>
<feature type="transmembrane region" description="Helical" evidence="2">
    <location>
        <begin position="219"/>
        <end position="239"/>
    </location>
</feature>
<name>A0A919T2M8_9ACTN</name>
<dbReference type="Proteomes" id="UP000677082">
    <property type="component" value="Unassembled WGS sequence"/>
</dbReference>
<gene>
    <name evidence="4" type="ORF">Ato02nite_000320</name>
</gene>
<accession>A0A919T2M8</accession>
<feature type="chain" id="PRO_5039525408" evidence="3">
    <location>
        <begin position="28"/>
        <end position="271"/>
    </location>
</feature>
<dbReference type="EMBL" id="BOQN01000001">
    <property type="protein sequence ID" value="GIM88239.1"/>
    <property type="molecule type" value="Genomic_DNA"/>
</dbReference>
<evidence type="ECO:0000256" key="2">
    <source>
        <dbReference type="SAM" id="Phobius"/>
    </source>
</evidence>
<reference evidence="4 5" key="1">
    <citation type="submission" date="2021-03" db="EMBL/GenBank/DDBJ databases">
        <title>Whole genome shotgun sequence of Actinoplanes toevensis NBRC 105298.</title>
        <authorList>
            <person name="Komaki H."/>
            <person name="Tamura T."/>
        </authorList>
    </citation>
    <scope>NUCLEOTIDE SEQUENCE [LARGE SCALE GENOMIC DNA]</scope>
    <source>
        <strain evidence="4 5">NBRC 105298</strain>
    </source>
</reference>
<comment type="caution">
    <text evidence="4">The sequence shown here is derived from an EMBL/GenBank/DDBJ whole genome shotgun (WGS) entry which is preliminary data.</text>
</comment>
<dbReference type="AlphaFoldDB" id="A0A919T2M8"/>
<protein>
    <submittedName>
        <fullName evidence="4">Uncharacterized protein</fullName>
    </submittedName>
</protein>
<dbReference type="RefSeq" id="WP_213004228.1">
    <property type="nucleotide sequence ID" value="NZ_BOQN01000001.1"/>
</dbReference>
<evidence type="ECO:0000256" key="1">
    <source>
        <dbReference type="SAM" id="MobiDB-lite"/>
    </source>
</evidence>
<evidence type="ECO:0000256" key="3">
    <source>
        <dbReference type="SAM" id="SignalP"/>
    </source>
</evidence>